<accession>A0ABM1QBK5</accession>
<evidence type="ECO:0000313" key="14">
    <source>
        <dbReference type="Proteomes" id="UP000694864"/>
    </source>
</evidence>
<dbReference type="Pfam" id="PF12819">
    <property type="entry name" value="Malectin_like"/>
    <property type="match status" value="1"/>
</dbReference>
<evidence type="ECO:0000256" key="8">
    <source>
        <dbReference type="ARBA" id="ARBA00022840"/>
    </source>
</evidence>
<keyword evidence="7" id="KW-0418">Kinase</keyword>
<name>A0ABM1QBK5_CAMSA</name>
<keyword evidence="2" id="KW-0723">Serine/threonine-protein kinase</keyword>
<evidence type="ECO:0000256" key="1">
    <source>
        <dbReference type="ARBA" id="ARBA00004479"/>
    </source>
</evidence>
<reference evidence="15" key="2">
    <citation type="submission" date="2025-08" db="UniProtKB">
        <authorList>
            <consortium name="RefSeq"/>
        </authorList>
    </citation>
    <scope>IDENTIFICATION</scope>
    <source>
        <tissue evidence="15">Leaf</tissue>
    </source>
</reference>
<dbReference type="Gene3D" id="2.60.120.430">
    <property type="entry name" value="Galactose-binding lectin"/>
    <property type="match status" value="1"/>
</dbReference>
<dbReference type="RefSeq" id="XP_019084143.1">
    <property type="nucleotide sequence ID" value="XM_019228598.1"/>
</dbReference>
<keyword evidence="6" id="KW-0547">Nucleotide-binding</keyword>
<keyword evidence="11" id="KW-0325">Glycoprotein</keyword>
<evidence type="ECO:0000256" key="9">
    <source>
        <dbReference type="ARBA" id="ARBA00022989"/>
    </source>
</evidence>
<keyword evidence="3" id="KW-0808">Transferase</keyword>
<evidence type="ECO:0000256" key="10">
    <source>
        <dbReference type="ARBA" id="ARBA00023136"/>
    </source>
</evidence>
<evidence type="ECO:0000313" key="15">
    <source>
        <dbReference type="RefSeq" id="XP_019084143.1"/>
    </source>
</evidence>
<keyword evidence="14" id="KW-1185">Reference proteome</keyword>
<gene>
    <name evidence="15" type="primary">LOC109125872</name>
</gene>
<evidence type="ECO:0000256" key="4">
    <source>
        <dbReference type="ARBA" id="ARBA00022692"/>
    </source>
</evidence>
<dbReference type="Proteomes" id="UP000694864">
    <property type="component" value="Chromosome 8"/>
</dbReference>
<dbReference type="InterPro" id="IPR024788">
    <property type="entry name" value="Malectin-like_Carb-bd_dom"/>
</dbReference>
<evidence type="ECO:0000256" key="6">
    <source>
        <dbReference type="ARBA" id="ARBA00022741"/>
    </source>
</evidence>
<feature type="domain" description="Malectin-like" evidence="13">
    <location>
        <begin position="34"/>
        <end position="231"/>
    </location>
</feature>
<reference evidence="14" key="1">
    <citation type="journal article" date="2014" name="Nat. Commun.">
        <title>The emerging biofuel crop Camelina sativa retains a highly undifferentiated hexaploid genome structure.</title>
        <authorList>
            <person name="Kagale S."/>
            <person name="Koh C."/>
            <person name="Nixon J."/>
            <person name="Bollina V."/>
            <person name="Clarke W.E."/>
            <person name="Tuteja R."/>
            <person name="Spillane C."/>
            <person name="Robinson S.J."/>
            <person name="Links M.G."/>
            <person name="Clarke C."/>
            <person name="Higgins E.E."/>
            <person name="Huebert T."/>
            <person name="Sharpe A.G."/>
            <person name="Parkin I.A."/>
        </authorList>
    </citation>
    <scope>NUCLEOTIDE SEQUENCE [LARGE SCALE GENOMIC DNA]</scope>
    <source>
        <strain evidence="14">cv. DH55</strain>
    </source>
</reference>
<evidence type="ECO:0000256" key="3">
    <source>
        <dbReference type="ARBA" id="ARBA00022679"/>
    </source>
</evidence>
<keyword evidence="10" id="KW-0472">Membrane</keyword>
<keyword evidence="4" id="KW-0812">Transmembrane</keyword>
<dbReference type="InterPro" id="IPR045272">
    <property type="entry name" value="ANXUR1/2-like"/>
</dbReference>
<evidence type="ECO:0000256" key="7">
    <source>
        <dbReference type="ARBA" id="ARBA00022777"/>
    </source>
</evidence>
<dbReference type="PANTHER" id="PTHR34590">
    <property type="entry name" value="OS03G0124300 PROTEIN-RELATED"/>
    <property type="match status" value="1"/>
</dbReference>
<dbReference type="PANTHER" id="PTHR34590:SF6">
    <property type="entry name" value="RECEPTOR-LIKE KINASE"/>
    <property type="match status" value="1"/>
</dbReference>
<protein>
    <submittedName>
        <fullName evidence="15">Probable receptor-like protein kinase At5g24010</fullName>
    </submittedName>
</protein>
<proteinExistence type="predicted"/>
<feature type="signal peptide" evidence="12">
    <location>
        <begin position="1"/>
        <end position="23"/>
    </location>
</feature>
<evidence type="ECO:0000259" key="13">
    <source>
        <dbReference type="Pfam" id="PF12819"/>
    </source>
</evidence>
<keyword evidence="8" id="KW-0067">ATP-binding</keyword>
<organism evidence="14 15">
    <name type="scientific">Camelina sativa</name>
    <name type="common">False flax</name>
    <name type="synonym">Myagrum sativum</name>
    <dbReference type="NCBI Taxonomy" id="90675"/>
    <lineage>
        <taxon>Eukaryota</taxon>
        <taxon>Viridiplantae</taxon>
        <taxon>Streptophyta</taxon>
        <taxon>Embryophyta</taxon>
        <taxon>Tracheophyta</taxon>
        <taxon>Spermatophyta</taxon>
        <taxon>Magnoliopsida</taxon>
        <taxon>eudicotyledons</taxon>
        <taxon>Gunneridae</taxon>
        <taxon>Pentapetalae</taxon>
        <taxon>rosids</taxon>
        <taxon>malvids</taxon>
        <taxon>Brassicales</taxon>
        <taxon>Brassicaceae</taxon>
        <taxon>Camelineae</taxon>
        <taxon>Camelina</taxon>
    </lineage>
</organism>
<evidence type="ECO:0000256" key="5">
    <source>
        <dbReference type="ARBA" id="ARBA00022729"/>
    </source>
</evidence>
<evidence type="ECO:0000256" key="11">
    <source>
        <dbReference type="ARBA" id="ARBA00023180"/>
    </source>
</evidence>
<comment type="subcellular location">
    <subcellularLocation>
        <location evidence="1">Membrane</location>
        <topology evidence="1">Single-pass type I membrane protein</topology>
    </subcellularLocation>
</comment>
<evidence type="ECO:0000256" key="2">
    <source>
        <dbReference type="ARBA" id="ARBA00022527"/>
    </source>
</evidence>
<keyword evidence="9" id="KW-1133">Transmembrane helix</keyword>
<sequence length="233" mass="26083">MAILYSRIVFPLFVFLLSSSVFASSFSPSDEYLVNCGSDVDSTVVDSTVVDNRRFVGDANAKFFSSEDSIALRGGSPNVPQIYRTARVFPRQGKYKFNVNEEGTHMVRLHFNRLNSSRINLDDALFHVTVNGHVVLSNFSGDESRVVREFLIWVHVGELVIRFVPSKDSKFAFVNAIEVISAPKDLVADVATSVSRDGTERFNGLAKQAMEVMYRINVGGRKVTPFNDTLWRT</sequence>
<evidence type="ECO:0000256" key="12">
    <source>
        <dbReference type="SAM" id="SignalP"/>
    </source>
</evidence>
<feature type="chain" id="PRO_5045474022" evidence="12">
    <location>
        <begin position="24"/>
        <end position="233"/>
    </location>
</feature>
<dbReference type="GeneID" id="109125872"/>
<keyword evidence="5 12" id="KW-0732">Signal</keyword>